<protein>
    <submittedName>
        <fullName evidence="1">Uncharacterized protein</fullName>
    </submittedName>
</protein>
<accession>A0A809E379</accession>
<gene>
    <name evidence="1" type="ORF">C2L97_23690</name>
</gene>
<organism evidence="1">
    <name type="scientific">Ralstonia solanacearum</name>
    <name type="common">Pseudomonas solanacearum</name>
    <dbReference type="NCBI Taxonomy" id="305"/>
    <lineage>
        <taxon>Bacteria</taxon>
        <taxon>Pseudomonadati</taxon>
        <taxon>Pseudomonadota</taxon>
        <taxon>Betaproteobacteria</taxon>
        <taxon>Burkholderiales</taxon>
        <taxon>Burkholderiaceae</taxon>
        <taxon>Ralstonia</taxon>
        <taxon>Ralstonia solanacearum species complex</taxon>
    </lineage>
</organism>
<geneLocation type="plasmid" evidence="1">
    <name>unnamed</name>
</geneLocation>
<reference evidence="1" key="1">
    <citation type="submission" date="2018-01" db="EMBL/GenBank/DDBJ databases">
        <title>Complete Genome Sequence of three strains from Ralstonia solanacearum ecotype Moko sequevar IIA-53 from Brazil.</title>
        <authorList>
            <person name="Silva J.R."/>
            <person name="Albuquerque G.M.R."/>
            <person name="Pais A.K.L."/>
            <person name="Silva A.M.F."/>
            <person name="Boiteux M.E.N.F."/>
            <person name="Souza E.B."/>
            <person name="Mariano R.L.R."/>
        </authorList>
    </citation>
    <scope>NUCLEOTIDE SEQUENCE [LARGE SCALE GENOMIC DNA]</scope>
    <source>
        <strain evidence="1">SFC</strain>
        <plasmid evidence="1">unnamed</plasmid>
    </source>
</reference>
<evidence type="ECO:0000313" key="1">
    <source>
        <dbReference type="EMBL" id="AYB58902.1"/>
    </source>
</evidence>
<sequence>MAAAIIALGCARRRATTMSAPDPRPTPLPAVVHTTPGLRPPVSGTANGCPIRRARASHPIPVRCAERVANIDRDNAERWRVRTPRGTRTFNNITQWGGWR</sequence>
<proteinExistence type="predicted"/>
<dbReference type="EMBL" id="CP026093">
    <property type="protein sequence ID" value="AYB58902.1"/>
    <property type="molecule type" value="Genomic_DNA"/>
</dbReference>
<name>A0A809E379_RALSL</name>
<keyword evidence="1" id="KW-0614">Plasmid</keyword>
<dbReference type="AlphaFoldDB" id="A0A809E379"/>